<evidence type="ECO:0000259" key="4">
    <source>
        <dbReference type="PROSITE" id="PS50111"/>
    </source>
</evidence>
<dbReference type="SUPFAM" id="SSF58104">
    <property type="entry name" value="Methyl-accepting chemotaxis protein (MCP) signaling domain"/>
    <property type="match status" value="1"/>
</dbReference>
<dbReference type="AlphaFoldDB" id="A0A7Y0PNI9"/>
<evidence type="ECO:0000313" key="6">
    <source>
        <dbReference type="Proteomes" id="UP000588491"/>
    </source>
</evidence>
<keyword evidence="1 2" id="KW-0807">Transducer</keyword>
<keyword evidence="3" id="KW-0472">Membrane</keyword>
<gene>
    <name evidence="5" type="ORF">HHU08_11010</name>
</gene>
<name>A0A7Y0PNI9_9BACI</name>
<keyword evidence="3" id="KW-1133">Transmembrane helix</keyword>
<dbReference type="PANTHER" id="PTHR32089">
    <property type="entry name" value="METHYL-ACCEPTING CHEMOTAXIS PROTEIN MCPB"/>
    <property type="match status" value="1"/>
</dbReference>
<reference evidence="5 6" key="1">
    <citation type="submission" date="2020-04" db="EMBL/GenBank/DDBJ databases">
        <title>Bacillus sp. UniB3 isolated from commercial digestive syrup.</title>
        <authorList>
            <person name="Thorat V."/>
            <person name="Kirdat K."/>
            <person name="Tiwarekar B."/>
            <person name="Yadav A."/>
        </authorList>
    </citation>
    <scope>NUCLEOTIDE SEQUENCE [LARGE SCALE GENOMIC DNA]</scope>
    <source>
        <strain evidence="5 6">UniB3</strain>
    </source>
</reference>
<proteinExistence type="predicted"/>
<protein>
    <submittedName>
        <fullName evidence="5">Methyl-accepting chemotaxis protein</fullName>
    </submittedName>
</protein>
<feature type="domain" description="Methyl-accepting transducer" evidence="4">
    <location>
        <begin position="156"/>
        <end position="406"/>
    </location>
</feature>
<dbReference type="SMART" id="SM00283">
    <property type="entry name" value="MA"/>
    <property type="match status" value="1"/>
</dbReference>
<dbReference type="RefSeq" id="WP_169188434.1">
    <property type="nucleotide sequence ID" value="NZ_JABBPK010000001.1"/>
</dbReference>
<dbReference type="Proteomes" id="UP000588491">
    <property type="component" value="Unassembled WGS sequence"/>
</dbReference>
<dbReference type="EMBL" id="JABBPK010000001">
    <property type="protein sequence ID" value="NMO77524.1"/>
    <property type="molecule type" value="Genomic_DNA"/>
</dbReference>
<organism evidence="5 6">
    <name type="scientific">Niallia alba</name>
    <dbReference type="NCBI Taxonomy" id="2729105"/>
    <lineage>
        <taxon>Bacteria</taxon>
        <taxon>Bacillati</taxon>
        <taxon>Bacillota</taxon>
        <taxon>Bacilli</taxon>
        <taxon>Bacillales</taxon>
        <taxon>Bacillaceae</taxon>
        <taxon>Niallia</taxon>
    </lineage>
</organism>
<evidence type="ECO:0000256" key="3">
    <source>
        <dbReference type="SAM" id="Phobius"/>
    </source>
</evidence>
<dbReference type="PANTHER" id="PTHR32089:SF112">
    <property type="entry name" value="LYSOZYME-LIKE PROTEIN-RELATED"/>
    <property type="match status" value="1"/>
</dbReference>
<sequence length="443" mass="47671">MKKISTKIILLSLLNSVLVAIINVGASLIMSSSGSETADPTSNVEAAQQMQTGFMIPTPVLWGLFISLIIGVILSYILGKAIEKPIVKVTEFAQKTADLNLVDTDDELERLIEIKDQTGHMARALYETRKTLKNLTSDLQIVSSTVTNHSNNLSKNTAENVSSITQMVKTIDQLATGNSEQAETMSEISKTLSGVVSLIDGIATKTSENVEQAAHSLESITEGQSSVDIQTKKMEETLHVSNGVNHSINELKGMINQVTGFVGIITSIAEQTNLLALNASIEAARAGEAGKGFSVVADEIRKLAEETSNSASEITSIIEKTSEKTDLAVSNIEQSNKLVAEQKETLNITKEAFDKIRRMHEGIVDGFTQTAAAMKTVNKNSQTVSNQIQDLTSHVEEIAASTEEIAAVGQEQLASTEIIASAAKELDILAVQLNKQIKKFQIS</sequence>
<dbReference type="GO" id="GO:0007165">
    <property type="term" value="P:signal transduction"/>
    <property type="evidence" value="ECO:0007669"/>
    <property type="project" value="UniProtKB-KW"/>
</dbReference>
<evidence type="ECO:0000313" key="5">
    <source>
        <dbReference type="EMBL" id="NMO77524.1"/>
    </source>
</evidence>
<keyword evidence="6" id="KW-1185">Reference proteome</keyword>
<accession>A0A7Y0PNI9</accession>
<keyword evidence="3" id="KW-0812">Transmembrane</keyword>
<dbReference type="PROSITE" id="PS50111">
    <property type="entry name" value="CHEMOTAXIS_TRANSDUC_2"/>
    <property type="match status" value="1"/>
</dbReference>
<dbReference type="Gene3D" id="1.10.287.950">
    <property type="entry name" value="Methyl-accepting chemotaxis protein"/>
    <property type="match status" value="1"/>
</dbReference>
<dbReference type="GO" id="GO:0016020">
    <property type="term" value="C:membrane"/>
    <property type="evidence" value="ECO:0007669"/>
    <property type="project" value="InterPro"/>
</dbReference>
<evidence type="ECO:0000256" key="2">
    <source>
        <dbReference type="PROSITE-ProRule" id="PRU00284"/>
    </source>
</evidence>
<comment type="caution">
    <text evidence="5">The sequence shown here is derived from an EMBL/GenBank/DDBJ whole genome shotgun (WGS) entry which is preliminary data.</text>
</comment>
<dbReference type="InterPro" id="IPR004089">
    <property type="entry name" value="MCPsignal_dom"/>
</dbReference>
<dbReference type="Pfam" id="PF00015">
    <property type="entry name" value="MCPsignal"/>
    <property type="match status" value="1"/>
</dbReference>
<feature type="transmembrane region" description="Helical" evidence="3">
    <location>
        <begin position="61"/>
        <end position="79"/>
    </location>
</feature>
<evidence type="ECO:0000256" key="1">
    <source>
        <dbReference type="ARBA" id="ARBA00023224"/>
    </source>
</evidence>
<dbReference type="Gene3D" id="6.10.340.10">
    <property type="match status" value="1"/>
</dbReference>